<organism evidence="2">
    <name type="scientific">marine metagenome</name>
    <dbReference type="NCBI Taxonomy" id="408172"/>
    <lineage>
        <taxon>unclassified sequences</taxon>
        <taxon>metagenomes</taxon>
        <taxon>ecological metagenomes</taxon>
    </lineage>
</organism>
<keyword evidence="1" id="KW-0812">Transmembrane</keyword>
<keyword evidence="1" id="KW-1133">Transmembrane helix</keyword>
<name>A0A382AVM8_9ZZZZ</name>
<feature type="transmembrane region" description="Helical" evidence="1">
    <location>
        <begin position="88"/>
        <end position="109"/>
    </location>
</feature>
<protein>
    <submittedName>
        <fullName evidence="2">Uncharacterized protein</fullName>
    </submittedName>
</protein>
<evidence type="ECO:0000256" key="1">
    <source>
        <dbReference type="SAM" id="Phobius"/>
    </source>
</evidence>
<dbReference type="EMBL" id="UINC01027039">
    <property type="protein sequence ID" value="SVB05586.1"/>
    <property type="molecule type" value="Genomic_DNA"/>
</dbReference>
<feature type="transmembrane region" description="Helical" evidence="1">
    <location>
        <begin position="21"/>
        <end position="45"/>
    </location>
</feature>
<reference evidence="2" key="1">
    <citation type="submission" date="2018-05" db="EMBL/GenBank/DDBJ databases">
        <authorList>
            <person name="Lanie J.A."/>
            <person name="Ng W.-L."/>
            <person name="Kazmierczak K.M."/>
            <person name="Andrzejewski T.M."/>
            <person name="Davidsen T.M."/>
            <person name="Wayne K.J."/>
            <person name="Tettelin H."/>
            <person name="Glass J.I."/>
            <person name="Rusch D."/>
            <person name="Podicherti R."/>
            <person name="Tsui H.-C.T."/>
            <person name="Winkler M.E."/>
        </authorList>
    </citation>
    <scope>NUCLEOTIDE SEQUENCE</scope>
</reference>
<dbReference type="AlphaFoldDB" id="A0A382AVM8"/>
<feature type="transmembrane region" description="Helical" evidence="1">
    <location>
        <begin position="51"/>
        <end position="76"/>
    </location>
</feature>
<evidence type="ECO:0000313" key="2">
    <source>
        <dbReference type="EMBL" id="SVB05586.1"/>
    </source>
</evidence>
<gene>
    <name evidence="2" type="ORF">METZ01_LOCUS158440</name>
</gene>
<keyword evidence="1" id="KW-0472">Membrane</keyword>
<accession>A0A382AVM8</accession>
<proteinExistence type="predicted"/>
<sequence length="323" mass="36389">MRFVYNIYLIAKYQKGVEIAFWIPLFCLLPAFLGFGILGIFGIQSGPFYEIFSLLTVVGTLLLCIMTTLLYIRVIMLLKAMGEENNYVFIKFLLLLIPFYNLFVLFDILESASGLIRDAGLNVGFFGVCRSDLKTLKTIFPRRLKDSIDEHDFSPFVEQYPKIFQNKEGSIEITSEMRAQIRGDQARAHQKSNKSEANLLFHPDGEKPASQRKILVIIDADPRTNTRAVEALRTVGGVGVWQQVEISVVLRHAAARALGQSDLFDGNKAKQFVSMIRENGGRVHLMPDPETMEGIDATELVENNLKEPALAELAAQADYVMRF</sequence>